<evidence type="ECO:0000256" key="2">
    <source>
        <dbReference type="ARBA" id="ARBA00004370"/>
    </source>
</evidence>
<dbReference type="PROSITE" id="PS50885">
    <property type="entry name" value="HAMP"/>
    <property type="match status" value="1"/>
</dbReference>
<protein>
    <recommendedName>
        <fullName evidence="3">histidine kinase</fullName>
        <ecNumber evidence="3">2.7.13.3</ecNumber>
    </recommendedName>
</protein>
<evidence type="ECO:0000313" key="13">
    <source>
        <dbReference type="Proteomes" id="UP000471031"/>
    </source>
</evidence>
<keyword evidence="5" id="KW-0808">Transferase</keyword>
<dbReference type="FunFam" id="3.30.565.10:FF:000006">
    <property type="entry name" value="Sensor histidine kinase WalK"/>
    <property type="match status" value="1"/>
</dbReference>
<keyword evidence="6" id="KW-0418">Kinase</keyword>
<dbReference type="EC" id="2.7.13.3" evidence="3"/>
<feature type="domain" description="Histidine kinase" evidence="10">
    <location>
        <begin position="339"/>
        <end position="560"/>
    </location>
</feature>
<dbReference type="Gene3D" id="1.10.287.130">
    <property type="match status" value="1"/>
</dbReference>
<accession>A0A845LB86</accession>
<dbReference type="CDD" id="cd00082">
    <property type="entry name" value="HisKA"/>
    <property type="match status" value="1"/>
</dbReference>
<sequence length="563" mass="61299">MRITRSIAGKFWLTLAGFSLALLLVVAGLFSVFFADYYVRWETNELVTQTNLVATEEDPAAARRLAMAIAADSGALILVCNKEGKVTDVLSGYGGPPWLSLSSSESPPPQRLQGGPRFRWGARFWNNDDRDLCPPLDGSDATPSTSSDAGSGQGARTGALYPLLRQVELTTQDKERLQRGEIVIRQTFLDTSGIAAERTKDSAGGIATLSVAIPHRKEDKVDKVIFAFRALQPINDTIDNVRAWVFGAGALTLLLSTLVAYLISKKVAQPLTALHAVAEQMRRGEFNRLAPVAGDDEIGRLGETLNSLSSELSLSLRQLEARNDQLAQGMQSMRDLAANVSHDLRTPLFLIQGYAEALRDDMAKTPEDRRQMAEIILEETDRMQRLVQDMLQLAQLESGYFELKREPVTPETLLCRVARNLAGTAEEQQIRLTCPPYPSDRALPEIYADPDRLTQALINLVDNALRHTPAGGAVQLGLAAQAESVRFTVNDTGPGLAEADLGRVWERFYRGEKSRSRKTPGAGLGLAIVKAIVESHGGQVGVENREGGGASFFFTIPTAAASQ</sequence>
<dbReference type="InterPro" id="IPR003661">
    <property type="entry name" value="HisK_dim/P_dom"/>
</dbReference>
<dbReference type="PANTHER" id="PTHR42878">
    <property type="entry name" value="TWO-COMPONENT HISTIDINE KINASE"/>
    <property type="match status" value="1"/>
</dbReference>
<dbReference type="SMART" id="SM00387">
    <property type="entry name" value="HATPase_c"/>
    <property type="match status" value="1"/>
</dbReference>
<comment type="catalytic activity">
    <reaction evidence="1">
        <text>ATP + protein L-histidine = ADP + protein N-phospho-L-histidine.</text>
        <dbReference type="EC" id="2.7.13.3"/>
    </reaction>
</comment>
<dbReference type="GO" id="GO:0016020">
    <property type="term" value="C:membrane"/>
    <property type="evidence" value="ECO:0007669"/>
    <property type="project" value="UniProtKB-SubCell"/>
</dbReference>
<dbReference type="InterPro" id="IPR003660">
    <property type="entry name" value="HAMP_dom"/>
</dbReference>
<evidence type="ECO:0000256" key="3">
    <source>
        <dbReference type="ARBA" id="ARBA00012438"/>
    </source>
</evidence>
<dbReference type="GO" id="GO:0000156">
    <property type="term" value="F:phosphorelay response regulator activity"/>
    <property type="evidence" value="ECO:0007669"/>
    <property type="project" value="TreeGrafter"/>
</dbReference>
<evidence type="ECO:0000256" key="7">
    <source>
        <dbReference type="ARBA" id="ARBA00023012"/>
    </source>
</evidence>
<keyword evidence="7" id="KW-0902">Two-component regulatory system</keyword>
<dbReference type="RefSeq" id="WP_161260776.1">
    <property type="nucleotide sequence ID" value="NZ_JAFBDC010000006.1"/>
</dbReference>
<dbReference type="InterPro" id="IPR004358">
    <property type="entry name" value="Sig_transdc_His_kin-like_C"/>
</dbReference>
<dbReference type="InterPro" id="IPR036097">
    <property type="entry name" value="HisK_dim/P_sf"/>
</dbReference>
<dbReference type="AlphaFoldDB" id="A0A845LB86"/>
<dbReference type="SUPFAM" id="SSF158472">
    <property type="entry name" value="HAMP domain-like"/>
    <property type="match status" value="1"/>
</dbReference>
<dbReference type="PRINTS" id="PR00344">
    <property type="entry name" value="BCTRLSENSOR"/>
</dbReference>
<evidence type="ECO:0000256" key="9">
    <source>
        <dbReference type="SAM" id="MobiDB-lite"/>
    </source>
</evidence>
<dbReference type="PROSITE" id="PS50109">
    <property type="entry name" value="HIS_KIN"/>
    <property type="match status" value="1"/>
</dbReference>
<dbReference type="Gene3D" id="6.10.340.10">
    <property type="match status" value="1"/>
</dbReference>
<evidence type="ECO:0000256" key="6">
    <source>
        <dbReference type="ARBA" id="ARBA00022777"/>
    </source>
</evidence>
<evidence type="ECO:0000256" key="4">
    <source>
        <dbReference type="ARBA" id="ARBA00022553"/>
    </source>
</evidence>
<dbReference type="Proteomes" id="UP000471031">
    <property type="component" value="Unassembled WGS sequence"/>
</dbReference>
<reference evidence="12 13" key="1">
    <citation type="submission" date="2020-01" db="EMBL/GenBank/DDBJ databases">
        <title>Whole genome sequence of Heliobacterium gestii DSM 11169.</title>
        <authorList>
            <person name="Kyndt J.A."/>
            <person name="Meyer T.E."/>
        </authorList>
    </citation>
    <scope>NUCLEOTIDE SEQUENCE [LARGE SCALE GENOMIC DNA]</scope>
    <source>
        <strain evidence="12 13">DSM 11169</strain>
    </source>
</reference>
<evidence type="ECO:0000256" key="1">
    <source>
        <dbReference type="ARBA" id="ARBA00000085"/>
    </source>
</evidence>
<keyword evidence="8" id="KW-0472">Membrane</keyword>
<evidence type="ECO:0000259" key="10">
    <source>
        <dbReference type="PROSITE" id="PS50109"/>
    </source>
</evidence>
<evidence type="ECO:0000259" key="11">
    <source>
        <dbReference type="PROSITE" id="PS50885"/>
    </source>
</evidence>
<feature type="compositionally biased region" description="Polar residues" evidence="9">
    <location>
        <begin position="141"/>
        <end position="150"/>
    </location>
</feature>
<dbReference type="FunFam" id="1.10.287.130:FF:000001">
    <property type="entry name" value="Two-component sensor histidine kinase"/>
    <property type="match status" value="1"/>
</dbReference>
<name>A0A845LB86_HELGE</name>
<keyword evidence="13" id="KW-1185">Reference proteome</keyword>
<dbReference type="GO" id="GO:0007234">
    <property type="term" value="P:osmosensory signaling via phosphorelay pathway"/>
    <property type="evidence" value="ECO:0007669"/>
    <property type="project" value="TreeGrafter"/>
</dbReference>
<dbReference type="Pfam" id="PF00672">
    <property type="entry name" value="HAMP"/>
    <property type="match status" value="1"/>
</dbReference>
<dbReference type="PANTHER" id="PTHR42878:SF3">
    <property type="entry name" value="HISTIDINE PROTEIN KINASE SAES"/>
    <property type="match status" value="1"/>
</dbReference>
<dbReference type="CDD" id="cd00075">
    <property type="entry name" value="HATPase"/>
    <property type="match status" value="1"/>
</dbReference>
<dbReference type="SMART" id="SM00304">
    <property type="entry name" value="HAMP"/>
    <property type="match status" value="1"/>
</dbReference>
<dbReference type="InterPro" id="IPR036890">
    <property type="entry name" value="HATPase_C_sf"/>
</dbReference>
<dbReference type="Gene3D" id="3.30.565.10">
    <property type="entry name" value="Histidine kinase-like ATPase, C-terminal domain"/>
    <property type="match status" value="1"/>
</dbReference>
<evidence type="ECO:0000313" key="12">
    <source>
        <dbReference type="EMBL" id="MZP42190.1"/>
    </source>
</evidence>
<evidence type="ECO:0000256" key="5">
    <source>
        <dbReference type="ARBA" id="ARBA00022679"/>
    </source>
</evidence>
<dbReference type="GO" id="GO:0000155">
    <property type="term" value="F:phosphorelay sensor kinase activity"/>
    <property type="evidence" value="ECO:0007669"/>
    <property type="project" value="InterPro"/>
</dbReference>
<organism evidence="12 13">
    <name type="scientific">Heliomicrobium gestii</name>
    <name type="common">Heliobacterium gestii</name>
    <dbReference type="NCBI Taxonomy" id="2699"/>
    <lineage>
        <taxon>Bacteria</taxon>
        <taxon>Bacillati</taxon>
        <taxon>Bacillota</taxon>
        <taxon>Clostridia</taxon>
        <taxon>Eubacteriales</taxon>
        <taxon>Heliobacteriaceae</taxon>
        <taxon>Heliomicrobium</taxon>
    </lineage>
</organism>
<dbReference type="CDD" id="cd06225">
    <property type="entry name" value="HAMP"/>
    <property type="match status" value="1"/>
</dbReference>
<comment type="caution">
    <text evidence="12">The sequence shown here is derived from an EMBL/GenBank/DDBJ whole genome shotgun (WGS) entry which is preliminary data.</text>
</comment>
<dbReference type="SMART" id="SM00388">
    <property type="entry name" value="HisKA"/>
    <property type="match status" value="1"/>
</dbReference>
<dbReference type="OrthoDB" id="112712at2"/>
<comment type="subcellular location">
    <subcellularLocation>
        <location evidence="2">Membrane</location>
    </subcellularLocation>
</comment>
<dbReference type="EMBL" id="WXEX01000003">
    <property type="protein sequence ID" value="MZP42190.1"/>
    <property type="molecule type" value="Genomic_DNA"/>
</dbReference>
<dbReference type="SUPFAM" id="SSF55874">
    <property type="entry name" value="ATPase domain of HSP90 chaperone/DNA topoisomerase II/histidine kinase"/>
    <property type="match status" value="1"/>
</dbReference>
<proteinExistence type="predicted"/>
<dbReference type="InterPro" id="IPR050351">
    <property type="entry name" value="BphY/WalK/GraS-like"/>
</dbReference>
<evidence type="ECO:0000256" key="8">
    <source>
        <dbReference type="ARBA" id="ARBA00023136"/>
    </source>
</evidence>
<gene>
    <name evidence="12" type="ORF">GTO89_03945</name>
</gene>
<keyword evidence="4" id="KW-0597">Phosphoprotein</keyword>
<dbReference type="InterPro" id="IPR003594">
    <property type="entry name" value="HATPase_dom"/>
</dbReference>
<dbReference type="Pfam" id="PF02518">
    <property type="entry name" value="HATPase_c"/>
    <property type="match status" value="1"/>
</dbReference>
<dbReference type="SUPFAM" id="SSF47384">
    <property type="entry name" value="Homodimeric domain of signal transducing histidine kinase"/>
    <property type="match status" value="1"/>
</dbReference>
<feature type="region of interest" description="Disordered" evidence="9">
    <location>
        <begin position="132"/>
        <end position="155"/>
    </location>
</feature>
<dbReference type="Pfam" id="PF00512">
    <property type="entry name" value="HisKA"/>
    <property type="match status" value="1"/>
</dbReference>
<feature type="domain" description="HAMP" evidence="11">
    <location>
        <begin position="265"/>
        <end position="317"/>
    </location>
</feature>
<dbReference type="GO" id="GO:0030295">
    <property type="term" value="F:protein kinase activator activity"/>
    <property type="evidence" value="ECO:0007669"/>
    <property type="project" value="TreeGrafter"/>
</dbReference>
<dbReference type="InterPro" id="IPR005467">
    <property type="entry name" value="His_kinase_dom"/>
</dbReference>